<feature type="region of interest" description="Disordered" evidence="1">
    <location>
        <begin position="18"/>
        <end position="52"/>
    </location>
</feature>
<dbReference type="EMBL" id="WTUX01000011">
    <property type="protein sequence ID" value="MZR12789.1"/>
    <property type="molecule type" value="Genomic_DNA"/>
</dbReference>
<gene>
    <name evidence="2" type="ORF">GQE99_07120</name>
</gene>
<sequence length="52" mass="5254">MKIDTTKLLALKVASAGAPKVGNEPPTINGEPTNINGEPVGMPKVGEPADGK</sequence>
<organism evidence="2 3">
    <name type="scientific">Maritimibacter harenae</name>
    <dbReference type="NCBI Taxonomy" id="2606218"/>
    <lineage>
        <taxon>Bacteria</taxon>
        <taxon>Pseudomonadati</taxon>
        <taxon>Pseudomonadota</taxon>
        <taxon>Alphaproteobacteria</taxon>
        <taxon>Rhodobacterales</taxon>
        <taxon>Roseobacteraceae</taxon>
        <taxon>Maritimibacter</taxon>
    </lineage>
</organism>
<reference evidence="2 3" key="1">
    <citation type="submission" date="2019-12" db="EMBL/GenBank/DDBJ databases">
        <title>Maritimibacter sp. nov. sp. isolated from sea sand.</title>
        <authorList>
            <person name="Kim J."/>
            <person name="Jeong S.E."/>
            <person name="Jung H.S."/>
            <person name="Jeon C.O."/>
        </authorList>
    </citation>
    <scope>NUCLEOTIDE SEQUENCE [LARGE SCALE GENOMIC DNA]</scope>
    <source>
        <strain evidence="2 3">DP07</strain>
    </source>
</reference>
<dbReference type="Proteomes" id="UP000467322">
    <property type="component" value="Unassembled WGS sequence"/>
</dbReference>
<comment type="caution">
    <text evidence="2">The sequence shown here is derived from an EMBL/GenBank/DDBJ whole genome shotgun (WGS) entry which is preliminary data.</text>
</comment>
<dbReference type="AlphaFoldDB" id="A0A845M183"/>
<name>A0A845M183_9RHOB</name>
<protein>
    <submittedName>
        <fullName evidence="2">Uncharacterized protein</fullName>
    </submittedName>
</protein>
<proteinExistence type="predicted"/>
<evidence type="ECO:0000313" key="3">
    <source>
        <dbReference type="Proteomes" id="UP000467322"/>
    </source>
</evidence>
<accession>A0A845M183</accession>
<evidence type="ECO:0000256" key="1">
    <source>
        <dbReference type="SAM" id="MobiDB-lite"/>
    </source>
</evidence>
<evidence type="ECO:0000313" key="2">
    <source>
        <dbReference type="EMBL" id="MZR12789.1"/>
    </source>
</evidence>
<keyword evidence="3" id="KW-1185">Reference proteome</keyword>
<dbReference type="RefSeq" id="WP_161350915.1">
    <property type="nucleotide sequence ID" value="NZ_WTUX01000011.1"/>
</dbReference>